<gene>
    <name evidence="9" type="primary">CHGA</name>
</gene>
<feature type="compositionally biased region" description="Basic and acidic residues" evidence="8">
    <location>
        <begin position="215"/>
        <end position="231"/>
    </location>
</feature>
<dbReference type="GO" id="GO:0042583">
    <property type="term" value="C:chromaffin granule"/>
    <property type="evidence" value="ECO:0007669"/>
    <property type="project" value="TreeGrafter"/>
</dbReference>
<feature type="compositionally biased region" description="Basic and acidic residues" evidence="8">
    <location>
        <begin position="82"/>
        <end position="91"/>
    </location>
</feature>
<reference evidence="9" key="1">
    <citation type="submission" date="2025-08" db="UniProtKB">
        <authorList>
            <consortium name="Ensembl"/>
        </authorList>
    </citation>
    <scope>IDENTIFICATION</scope>
</reference>
<keyword evidence="10" id="KW-1185">Reference proteome</keyword>
<dbReference type="InterPro" id="IPR001990">
    <property type="entry name" value="Granin"/>
</dbReference>
<keyword evidence="4" id="KW-0964">Secreted</keyword>
<proteinExistence type="inferred from homology"/>
<keyword evidence="6" id="KW-0968">Cytoplasmic vesicle</keyword>
<comment type="subcellular location">
    <subcellularLocation>
        <location evidence="1">Cytoplasmic vesicle</location>
        <location evidence="1">Secretory vesicle</location>
    </subcellularLocation>
    <subcellularLocation>
        <location evidence="2">Secreted</location>
    </subcellularLocation>
</comment>
<feature type="region of interest" description="Disordered" evidence="8">
    <location>
        <begin position="61"/>
        <end position="234"/>
    </location>
</feature>
<dbReference type="PANTHER" id="PTHR10583:SF1">
    <property type="entry name" value="CHROMOGRANIN-A"/>
    <property type="match status" value="1"/>
</dbReference>
<name>A0A8D0G0D2_SPHPU</name>
<dbReference type="PROSITE" id="PS00422">
    <property type="entry name" value="GRANINS_1"/>
    <property type="match status" value="1"/>
</dbReference>
<dbReference type="GO" id="GO:0005615">
    <property type="term" value="C:extracellular space"/>
    <property type="evidence" value="ECO:0007669"/>
    <property type="project" value="TreeGrafter"/>
</dbReference>
<evidence type="ECO:0000256" key="2">
    <source>
        <dbReference type="ARBA" id="ARBA00004613"/>
    </source>
</evidence>
<dbReference type="GO" id="GO:0042742">
    <property type="term" value="P:defense response to bacterium"/>
    <property type="evidence" value="ECO:0007669"/>
    <property type="project" value="TreeGrafter"/>
</dbReference>
<dbReference type="Proteomes" id="UP000694392">
    <property type="component" value="Unplaced"/>
</dbReference>
<dbReference type="Pfam" id="PF01271">
    <property type="entry name" value="Granin"/>
    <property type="match status" value="2"/>
</dbReference>
<feature type="compositionally biased region" description="Basic and acidic residues" evidence="8">
    <location>
        <begin position="181"/>
        <end position="192"/>
    </location>
</feature>
<reference evidence="9" key="2">
    <citation type="submission" date="2025-09" db="UniProtKB">
        <authorList>
            <consortium name="Ensembl"/>
        </authorList>
    </citation>
    <scope>IDENTIFICATION</scope>
</reference>
<evidence type="ECO:0000313" key="9">
    <source>
        <dbReference type="Ensembl" id="ENSSPUP00000001309.1"/>
    </source>
</evidence>
<evidence type="ECO:0000313" key="10">
    <source>
        <dbReference type="Proteomes" id="UP000694392"/>
    </source>
</evidence>
<dbReference type="InterPro" id="IPR018054">
    <property type="entry name" value="Chromogranin_CS"/>
</dbReference>
<comment type="similarity">
    <text evidence="3">Belongs to the chromogranin/secretogranin protein family.</text>
</comment>
<evidence type="ECO:0000256" key="1">
    <source>
        <dbReference type="ARBA" id="ARBA00004398"/>
    </source>
</evidence>
<dbReference type="GO" id="GO:0086030">
    <property type="term" value="P:adenylate cyclase-activating adrenergic receptor signaling pathway involved in cardiac muscle relaxation"/>
    <property type="evidence" value="ECO:0007669"/>
    <property type="project" value="TreeGrafter"/>
</dbReference>
<protein>
    <recommendedName>
        <fullName evidence="7">Chromogranin-A</fullName>
    </recommendedName>
</protein>
<keyword evidence="5" id="KW-1015">Disulfide bond</keyword>
<dbReference type="Ensembl" id="ENSSPUT00000001386.1">
    <property type="protein sequence ID" value="ENSSPUP00000001309.1"/>
    <property type="gene ID" value="ENSSPUG00000001005.1"/>
</dbReference>
<dbReference type="PROSITE" id="PS00423">
    <property type="entry name" value="GRANINS_2"/>
    <property type="match status" value="1"/>
</dbReference>
<evidence type="ECO:0000256" key="8">
    <source>
        <dbReference type="SAM" id="MobiDB-lite"/>
    </source>
</evidence>
<dbReference type="GO" id="GO:0046676">
    <property type="term" value="P:negative regulation of insulin secretion"/>
    <property type="evidence" value="ECO:0007669"/>
    <property type="project" value="TreeGrafter"/>
</dbReference>
<dbReference type="GO" id="GO:0033604">
    <property type="term" value="P:negative regulation of catecholamine secretion"/>
    <property type="evidence" value="ECO:0007669"/>
    <property type="project" value="TreeGrafter"/>
</dbReference>
<organism evidence="9 10">
    <name type="scientific">Sphenodon punctatus</name>
    <name type="common">Tuatara</name>
    <name type="synonym">Hatteria punctata</name>
    <dbReference type="NCBI Taxonomy" id="8508"/>
    <lineage>
        <taxon>Eukaryota</taxon>
        <taxon>Metazoa</taxon>
        <taxon>Chordata</taxon>
        <taxon>Craniata</taxon>
        <taxon>Vertebrata</taxon>
        <taxon>Euteleostomi</taxon>
        <taxon>Lepidosauria</taxon>
        <taxon>Sphenodontia</taxon>
        <taxon>Sphenodontidae</taxon>
        <taxon>Sphenodon</taxon>
    </lineage>
</organism>
<feature type="compositionally biased region" description="Basic and acidic residues" evidence="8">
    <location>
        <begin position="119"/>
        <end position="152"/>
    </location>
</feature>
<feature type="compositionally biased region" description="Basic and acidic residues" evidence="8">
    <location>
        <begin position="62"/>
        <end position="74"/>
    </location>
</feature>
<sequence length="257" mass="29439">LPVTNPTNKSDSKVMKCIVEVISDTLSKPNPLPISRECLETLKGGTISPLRVLLFPPCDAGASERTEQQEKNGGFEDELSEVLEKQNDRSVQRGWCPPNSHGYPPAWHRSEDDVMQEEDTSHPRESKSEEMEEEPSKEWEDSKRWNKMDELAKQLTTKKRAEENDNAEDPDRSMKMSFRSHKYDFHNPEETVRSSWKRHSKEDSSEGAFPLVAVPEEKKDEEGSANRRTEDQELESLAAIEAELEKVAHKLHELRKG</sequence>
<dbReference type="GeneTree" id="ENSGT00940000154206"/>
<dbReference type="PRINTS" id="PR00659">
    <property type="entry name" value="CHROMOGRANIN"/>
</dbReference>
<feature type="compositionally biased region" description="Basic and acidic residues" evidence="8">
    <location>
        <begin position="159"/>
        <end position="174"/>
    </location>
</feature>
<evidence type="ECO:0000256" key="6">
    <source>
        <dbReference type="ARBA" id="ARBA00023329"/>
    </source>
</evidence>
<evidence type="ECO:0000256" key="5">
    <source>
        <dbReference type="ARBA" id="ARBA00023157"/>
    </source>
</evidence>
<dbReference type="AlphaFoldDB" id="A0A8D0G0D2"/>
<dbReference type="GO" id="GO:0030133">
    <property type="term" value="C:transport vesicle"/>
    <property type="evidence" value="ECO:0007669"/>
    <property type="project" value="UniProtKB-SubCell"/>
</dbReference>
<accession>A0A8D0G0D2</accession>
<evidence type="ECO:0000256" key="7">
    <source>
        <dbReference type="ARBA" id="ARBA00040787"/>
    </source>
</evidence>
<evidence type="ECO:0000256" key="3">
    <source>
        <dbReference type="ARBA" id="ARBA00005723"/>
    </source>
</evidence>
<dbReference type="InterPro" id="IPR001819">
    <property type="entry name" value="Chromogranin_AB"/>
</dbReference>
<dbReference type="PANTHER" id="PTHR10583">
    <property type="entry name" value="CHROMOGRANIN"/>
    <property type="match status" value="1"/>
</dbReference>
<evidence type="ECO:0000256" key="4">
    <source>
        <dbReference type="ARBA" id="ARBA00022525"/>
    </source>
</evidence>